<dbReference type="AlphaFoldDB" id="A0A7J3MXT5"/>
<proteinExistence type="inferred from homology"/>
<dbReference type="HAMAP" id="MF_00361">
    <property type="entry name" value="NAD_kinase"/>
    <property type="match status" value="1"/>
</dbReference>
<feature type="binding site" evidence="5">
    <location>
        <begin position="137"/>
        <end position="138"/>
    </location>
    <ligand>
        <name>NAD(+)</name>
        <dbReference type="ChEBI" id="CHEBI:57540"/>
    </ligand>
</feature>
<dbReference type="Gene3D" id="2.60.200.30">
    <property type="entry name" value="Probable inorganic polyphosphate/atp-NAD kinase, domain 2"/>
    <property type="match status" value="1"/>
</dbReference>
<dbReference type="EC" id="2.7.1.23" evidence="5"/>
<dbReference type="InterPro" id="IPR017438">
    <property type="entry name" value="ATP-NAD_kinase_N"/>
</dbReference>
<dbReference type="GO" id="GO:0005737">
    <property type="term" value="C:cytoplasm"/>
    <property type="evidence" value="ECO:0007669"/>
    <property type="project" value="UniProtKB-SubCell"/>
</dbReference>
<comment type="similarity">
    <text evidence="5">Belongs to the NAD kinase family.</text>
</comment>
<evidence type="ECO:0000256" key="1">
    <source>
        <dbReference type="ARBA" id="ARBA00022679"/>
    </source>
</evidence>
<evidence type="ECO:0000313" key="7">
    <source>
        <dbReference type="EMBL" id="HGT98354.1"/>
    </source>
</evidence>
<comment type="function">
    <text evidence="5">Involved in the regulation of the intracellular balance of NAD and NADP, and is a key enzyme in the biosynthesis of NADP. Catalyzes specifically the phosphorylation on 2'-hydroxyl of the adenosine moiety of NAD to yield NADP.</text>
</comment>
<evidence type="ECO:0000256" key="3">
    <source>
        <dbReference type="ARBA" id="ARBA00022857"/>
    </source>
</evidence>
<keyword evidence="1 5" id="KW-0808">Transferase</keyword>
<feature type="binding site" evidence="5">
    <location>
        <position position="150"/>
    </location>
    <ligand>
        <name>NAD(+)</name>
        <dbReference type="ChEBI" id="CHEBI:57540"/>
    </ligand>
</feature>
<dbReference type="Pfam" id="PF20143">
    <property type="entry name" value="NAD_kinase_C"/>
    <property type="match status" value="1"/>
</dbReference>
<comment type="cofactor">
    <cofactor evidence="5">
        <name>a divalent metal cation</name>
        <dbReference type="ChEBI" id="CHEBI:60240"/>
    </cofactor>
</comment>
<feature type="binding site" evidence="5">
    <location>
        <position position="177"/>
    </location>
    <ligand>
        <name>NAD(+)</name>
        <dbReference type="ChEBI" id="CHEBI:57540"/>
    </ligand>
</feature>
<comment type="catalytic activity">
    <reaction evidence="5">
        <text>NAD(+) + ATP = ADP + NADP(+) + H(+)</text>
        <dbReference type="Rhea" id="RHEA:18629"/>
        <dbReference type="ChEBI" id="CHEBI:15378"/>
        <dbReference type="ChEBI" id="CHEBI:30616"/>
        <dbReference type="ChEBI" id="CHEBI:57540"/>
        <dbReference type="ChEBI" id="CHEBI:58349"/>
        <dbReference type="ChEBI" id="CHEBI:456216"/>
        <dbReference type="EC" id="2.7.1.23"/>
    </reaction>
</comment>
<keyword evidence="3 5" id="KW-0521">NADP</keyword>
<reference evidence="7" key="1">
    <citation type="journal article" date="2020" name="mSystems">
        <title>Genome- and Community-Level Interaction Insights into Carbon Utilization and Element Cycling Functions of Hydrothermarchaeota in Hydrothermal Sediment.</title>
        <authorList>
            <person name="Zhou Z."/>
            <person name="Liu Y."/>
            <person name="Xu W."/>
            <person name="Pan J."/>
            <person name="Luo Z.H."/>
            <person name="Li M."/>
        </authorList>
    </citation>
    <scope>NUCLEOTIDE SEQUENCE [LARGE SCALE GENOMIC DNA]</scope>
    <source>
        <strain evidence="6">SpSt-629</strain>
        <strain evidence="7">SpSt-688</strain>
    </source>
</reference>
<comment type="caution">
    <text evidence="7">The sequence shown here is derived from an EMBL/GenBank/DDBJ whole genome shotgun (WGS) entry which is preliminary data.</text>
</comment>
<dbReference type="InterPro" id="IPR002504">
    <property type="entry name" value="NADK"/>
</dbReference>
<evidence type="ECO:0000256" key="5">
    <source>
        <dbReference type="HAMAP-Rule" id="MF_00361"/>
    </source>
</evidence>
<gene>
    <name evidence="5" type="primary">nadK</name>
    <name evidence="6" type="ORF">ENT99_00160</name>
    <name evidence="7" type="ORF">ENU64_02855</name>
</gene>
<feature type="binding site" evidence="5">
    <location>
        <position position="204"/>
    </location>
    <ligand>
        <name>NAD(+)</name>
        <dbReference type="ChEBI" id="CHEBI:57540"/>
    </ligand>
</feature>
<keyword evidence="5" id="KW-0067">ATP-binding</keyword>
<comment type="caution">
    <text evidence="5">Lacks conserved residue(s) required for the propagation of feature annotation.</text>
</comment>
<dbReference type="PANTHER" id="PTHR20275:SF0">
    <property type="entry name" value="NAD KINASE"/>
    <property type="match status" value="1"/>
</dbReference>
<evidence type="ECO:0000256" key="2">
    <source>
        <dbReference type="ARBA" id="ARBA00022777"/>
    </source>
</evidence>
<feature type="binding site" evidence="5">
    <location>
        <position position="169"/>
    </location>
    <ligand>
        <name>NAD(+)</name>
        <dbReference type="ChEBI" id="CHEBI:57540"/>
    </ligand>
</feature>
<dbReference type="GO" id="GO:0005524">
    <property type="term" value="F:ATP binding"/>
    <property type="evidence" value="ECO:0007669"/>
    <property type="project" value="UniProtKB-KW"/>
</dbReference>
<comment type="subcellular location">
    <subcellularLocation>
        <location evidence="5">Cytoplasm</location>
    </subcellularLocation>
</comment>
<dbReference type="GO" id="GO:0006741">
    <property type="term" value="P:NADP+ biosynthetic process"/>
    <property type="evidence" value="ECO:0007669"/>
    <property type="project" value="UniProtKB-UniRule"/>
</dbReference>
<organism evidence="7">
    <name type="scientific">Ignisphaera aggregans</name>
    <dbReference type="NCBI Taxonomy" id="334771"/>
    <lineage>
        <taxon>Archaea</taxon>
        <taxon>Thermoproteota</taxon>
        <taxon>Thermoprotei</taxon>
        <taxon>Desulfurococcales</taxon>
        <taxon>Desulfurococcaceae</taxon>
        <taxon>Ignisphaera</taxon>
    </lineage>
</organism>
<dbReference type="Gene3D" id="3.40.50.10330">
    <property type="entry name" value="Probable inorganic polyphosphate/atp-NAD kinase, domain 1"/>
    <property type="match status" value="1"/>
</dbReference>
<keyword evidence="5" id="KW-0963">Cytoplasm</keyword>
<dbReference type="Pfam" id="PF01513">
    <property type="entry name" value="NAD_kinase"/>
    <property type="match status" value="1"/>
</dbReference>
<keyword evidence="5" id="KW-0547">Nucleotide-binding</keyword>
<dbReference type="SUPFAM" id="SSF111331">
    <property type="entry name" value="NAD kinase/diacylglycerol kinase-like"/>
    <property type="match status" value="1"/>
</dbReference>
<evidence type="ECO:0000313" key="6">
    <source>
        <dbReference type="EMBL" id="HFQ78101.1"/>
    </source>
</evidence>
<dbReference type="InterPro" id="IPR016064">
    <property type="entry name" value="NAD/diacylglycerol_kinase_sf"/>
</dbReference>
<dbReference type="GO" id="GO:0019674">
    <property type="term" value="P:NAD+ metabolic process"/>
    <property type="evidence" value="ECO:0007669"/>
    <property type="project" value="InterPro"/>
</dbReference>
<feature type="binding site" evidence="5">
    <location>
        <begin position="180"/>
        <end position="185"/>
    </location>
    <ligand>
        <name>NAD(+)</name>
        <dbReference type="ChEBI" id="CHEBI:57540"/>
    </ligand>
</feature>
<dbReference type="InterPro" id="IPR017437">
    <property type="entry name" value="ATP-NAD_kinase_PpnK-typ_C"/>
</dbReference>
<evidence type="ECO:0000256" key="4">
    <source>
        <dbReference type="ARBA" id="ARBA00023027"/>
    </source>
</evidence>
<dbReference type="GO" id="GO:0003951">
    <property type="term" value="F:NAD+ kinase activity"/>
    <property type="evidence" value="ECO:0007669"/>
    <property type="project" value="UniProtKB-UniRule"/>
</dbReference>
<keyword evidence="4 5" id="KW-0520">NAD</keyword>
<name>A0A7J3MXT5_9CREN</name>
<protein>
    <recommendedName>
        <fullName evidence="5">NAD kinase</fullName>
        <ecNumber evidence="5">2.7.1.23</ecNumber>
    </recommendedName>
    <alternativeName>
        <fullName evidence="5">ATP-dependent NAD kinase</fullName>
    </alternativeName>
</protein>
<feature type="active site" description="Proton acceptor" evidence="5">
    <location>
        <position position="64"/>
    </location>
</feature>
<dbReference type="EMBL" id="DTDH01000081">
    <property type="protein sequence ID" value="HGT98354.1"/>
    <property type="molecule type" value="Genomic_DNA"/>
</dbReference>
<sequence length="278" mass="30772">MIIGLTAKKGGRIPYEIAREILRYCETLGIEVLVDEDIAKDLEWSKTFSLGIESIDFLVVVGGDGTLLRTIHKLGSMRIPIVTVKAGRRGFLFDVDPPEVRNRLRDLVEGRYTIHEYMMLKIAIDGVEQKHIPYAVNDVVVAVSRYLGSRVISLEVRVDGDILYRFDGDGAIVATPLGSSAYTFSAGGPVVDVNVEAITITPLAPLQPNARPVVLSANRVLEIENVSEGDTATCIVDGDTVAELLPRGRVTISRAEFGVRFVRFKRFETYRRVQSCEF</sequence>
<dbReference type="GO" id="GO:0046872">
    <property type="term" value="F:metal ion binding"/>
    <property type="evidence" value="ECO:0007669"/>
    <property type="project" value="UniProtKB-UniRule"/>
</dbReference>
<dbReference type="PANTHER" id="PTHR20275">
    <property type="entry name" value="NAD KINASE"/>
    <property type="match status" value="1"/>
</dbReference>
<keyword evidence="2 5" id="KW-0418">Kinase</keyword>
<feature type="binding site" evidence="5">
    <location>
        <begin position="64"/>
        <end position="65"/>
    </location>
    <ligand>
        <name>NAD(+)</name>
        <dbReference type="ChEBI" id="CHEBI:57540"/>
    </ligand>
</feature>
<accession>A0A7J3MXT5</accession>
<feature type="binding site" evidence="5">
    <location>
        <position position="69"/>
    </location>
    <ligand>
        <name>NAD(+)</name>
        <dbReference type="ChEBI" id="CHEBI:57540"/>
    </ligand>
</feature>
<dbReference type="EMBL" id="DTAU01000007">
    <property type="protein sequence ID" value="HFQ78101.1"/>
    <property type="molecule type" value="Genomic_DNA"/>
</dbReference>